<evidence type="ECO:0000256" key="2">
    <source>
        <dbReference type="SAM" id="SignalP"/>
    </source>
</evidence>
<keyword evidence="5" id="KW-1185">Reference proteome</keyword>
<evidence type="ECO:0000313" key="5">
    <source>
        <dbReference type="Proteomes" id="UP000032534"/>
    </source>
</evidence>
<feature type="domain" description="Beta-lactamase-related" evidence="3">
    <location>
        <begin position="42"/>
        <end position="361"/>
    </location>
</feature>
<gene>
    <name evidence="4" type="ORF">QD47_29875</name>
</gene>
<dbReference type="EMBL" id="JTHP01000234">
    <property type="protein sequence ID" value="KJD42171.1"/>
    <property type="molecule type" value="Genomic_DNA"/>
</dbReference>
<keyword evidence="1" id="KW-0812">Transmembrane</keyword>
<feature type="signal peptide" evidence="2">
    <location>
        <begin position="1"/>
        <end position="28"/>
    </location>
</feature>
<sequence length="633" mass="70411">MKNKGICCLSAFIASLFLWNLLIAPAGAAGSITPNSLEKAVDHIMNTKLEKLHIPGTAVVVTQEDQILFSKGYGYADLERKMAFDPGKTIVRVGSLTKSFSASATMQLVEQNKLDLNEDVNSYLHSYKASQYQNQSFNLHQLLTHTSGLDEALYGINSSTKAGSLPTEQYLSTYFQNQPPIREPGIQFDYSNVAYGLVGNIVEQVSGQGLNDYLRTHLFQPMNMPGATLDLPLNNPALAQSYRWKHGAYLKQPFSYINLPGAGALSITPNEFSHYLITHLNEGKYEGKAVLQPQSVKAMHTQQFAADPRLDGVGYGFFRGQLETGVPILWATGEIDDFISEMVLIPSQKIGIFVTINTADTDTLLHGEVINAIAQMLPAEPQADSQSLAPSATQVKLPPEIEGVYQVNVNPVHGWGKWIRMLGSIKYTVQIQDDHTLIVNGVYPNENEATNKVFQAAGDGLFVEKGGQLKILLYPQNGTWMMVAPDSKTMKQTTLWHRTWTLLVNYAAASLFFITTLLIWVVRYAIRSIRKDKTHISSTLAFITLLNTIFLGVQFIYGNSQIVYGYPAWYIWGICTLPLISALIAVWVLIVNGAKLITRERRGRATGKILFAVLTLLHTVYLFYWNFLPVHYS</sequence>
<dbReference type="PANTHER" id="PTHR46825:SF9">
    <property type="entry name" value="BETA-LACTAMASE-RELATED DOMAIN-CONTAINING PROTEIN"/>
    <property type="match status" value="1"/>
</dbReference>
<dbReference type="Gene3D" id="3.40.710.10">
    <property type="entry name" value="DD-peptidase/beta-lactamase superfamily"/>
    <property type="match status" value="1"/>
</dbReference>
<dbReference type="PATRIC" id="fig|159743.3.peg.6643"/>
<keyword evidence="1" id="KW-1133">Transmembrane helix</keyword>
<dbReference type="InterPro" id="IPR050491">
    <property type="entry name" value="AmpC-like"/>
</dbReference>
<dbReference type="InterPro" id="IPR012338">
    <property type="entry name" value="Beta-lactam/transpept-like"/>
</dbReference>
<accession>A0A0D7WSL5</accession>
<dbReference type="SUPFAM" id="SSF56601">
    <property type="entry name" value="beta-lactamase/transpeptidase-like"/>
    <property type="match status" value="1"/>
</dbReference>
<organism evidence="4 5">
    <name type="scientific">Paenibacillus terrae</name>
    <dbReference type="NCBI Taxonomy" id="159743"/>
    <lineage>
        <taxon>Bacteria</taxon>
        <taxon>Bacillati</taxon>
        <taxon>Bacillota</taxon>
        <taxon>Bacilli</taxon>
        <taxon>Bacillales</taxon>
        <taxon>Paenibacillaceae</taxon>
        <taxon>Paenibacillus</taxon>
    </lineage>
</organism>
<evidence type="ECO:0000313" key="4">
    <source>
        <dbReference type="EMBL" id="KJD42171.1"/>
    </source>
</evidence>
<keyword evidence="1" id="KW-0472">Membrane</keyword>
<evidence type="ECO:0000256" key="1">
    <source>
        <dbReference type="SAM" id="Phobius"/>
    </source>
</evidence>
<protein>
    <submittedName>
        <fullName evidence="4">Beta-lactamase</fullName>
    </submittedName>
</protein>
<dbReference type="AlphaFoldDB" id="A0A0D7WSL5"/>
<dbReference type="PANTHER" id="PTHR46825">
    <property type="entry name" value="D-ALANYL-D-ALANINE-CARBOXYPEPTIDASE/ENDOPEPTIDASE AMPH"/>
    <property type="match status" value="1"/>
</dbReference>
<name>A0A0D7WSL5_9BACL</name>
<feature type="transmembrane region" description="Helical" evidence="1">
    <location>
        <begin position="538"/>
        <end position="557"/>
    </location>
</feature>
<evidence type="ECO:0000259" key="3">
    <source>
        <dbReference type="Pfam" id="PF00144"/>
    </source>
</evidence>
<comment type="caution">
    <text evidence="4">The sequence shown here is derived from an EMBL/GenBank/DDBJ whole genome shotgun (WGS) entry which is preliminary data.</text>
</comment>
<proteinExistence type="predicted"/>
<dbReference type="Proteomes" id="UP000032534">
    <property type="component" value="Unassembled WGS sequence"/>
</dbReference>
<feature type="chain" id="PRO_5002326088" evidence="2">
    <location>
        <begin position="29"/>
        <end position="633"/>
    </location>
</feature>
<dbReference type="Pfam" id="PF00144">
    <property type="entry name" value="Beta-lactamase"/>
    <property type="match status" value="1"/>
</dbReference>
<dbReference type="RefSeq" id="WP_044649526.1">
    <property type="nucleotide sequence ID" value="NZ_JTHP01000234.1"/>
</dbReference>
<reference evidence="4 5" key="1">
    <citation type="submission" date="2014-11" db="EMBL/GenBank/DDBJ databases">
        <title>Draft Genome Sequences of Paenibacillus polymyxa NRRL B-30509 and Paenibacillus terrae NRRL B-30644, Strains from a Poultry Environment that Produce Tridecaptin A and Paenicidins.</title>
        <authorList>
            <person name="van Belkum M.J."/>
            <person name="Lohans C.T."/>
            <person name="Vederas J.C."/>
        </authorList>
    </citation>
    <scope>NUCLEOTIDE SEQUENCE [LARGE SCALE GENOMIC DNA]</scope>
    <source>
        <strain evidence="4 5">NRRL B-30644</strain>
    </source>
</reference>
<dbReference type="InterPro" id="IPR001466">
    <property type="entry name" value="Beta-lactam-related"/>
</dbReference>
<keyword evidence="2" id="KW-0732">Signal</keyword>
<dbReference type="OrthoDB" id="846150at2"/>
<feature type="transmembrane region" description="Helical" evidence="1">
    <location>
        <begin position="609"/>
        <end position="627"/>
    </location>
</feature>
<feature type="transmembrane region" description="Helical" evidence="1">
    <location>
        <begin position="500"/>
        <end position="526"/>
    </location>
</feature>
<feature type="transmembrane region" description="Helical" evidence="1">
    <location>
        <begin position="569"/>
        <end position="597"/>
    </location>
</feature>